<dbReference type="InterPro" id="IPR007831">
    <property type="entry name" value="T2SS_GspE_N"/>
</dbReference>
<dbReference type="PATRIC" id="fig|1618362.3.peg.568"/>
<protein>
    <submittedName>
        <fullName evidence="6">General secretory pathway protein E</fullName>
    </submittedName>
</protein>
<dbReference type="FunFam" id="3.40.50.300:FF:000398">
    <property type="entry name" value="Type IV pilus assembly ATPase PilB"/>
    <property type="match status" value="1"/>
</dbReference>
<dbReference type="GO" id="GO:0005524">
    <property type="term" value="F:ATP binding"/>
    <property type="evidence" value="ECO:0007669"/>
    <property type="project" value="UniProtKB-KW"/>
</dbReference>
<reference evidence="6 7" key="1">
    <citation type="journal article" date="2015" name="Nature">
        <title>rRNA introns, odd ribosomes, and small enigmatic genomes across a large radiation of phyla.</title>
        <authorList>
            <person name="Brown C.T."/>
            <person name="Hug L.A."/>
            <person name="Thomas B.C."/>
            <person name="Sharon I."/>
            <person name="Castelle C.J."/>
            <person name="Singh A."/>
            <person name="Wilkins M.J."/>
            <person name="Williams K.H."/>
            <person name="Banfield J.F."/>
        </authorList>
    </citation>
    <scope>NUCLEOTIDE SEQUENCE [LARGE SCALE GENOMIC DNA]</scope>
</reference>
<dbReference type="InterPro" id="IPR001482">
    <property type="entry name" value="T2SS/T4SS_dom"/>
</dbReference>
<dbReference type="CDD" id="cd01129">
    <property type="entry name" value="PulE-GspE-like"/>
    <property type="match status" value="1"/>
</dbReference>
<feature type="domain" description="Type II secretion system protein GspE N-terminal" evidence="5">
    <location>
        <begin position="39"/>
        <end position="123"/>
    </location>
</feature>
<evidence type="ECO:0000313" key="7">
    <source>
        <dbReference type="Proteomes" id="UP000034694"/>
    </source>
</evidence>
<dbReference type="GO" id="GO:0005886">
    <property type="term" value="C:plasma membrane"/>
    <property type="evidence" value="ECO:0007669"/>
    <property type="project" value="TreeGrafter"/>
</dbReference>
<evidence type="ECO:0000256" key="3">
    <source>
        <dbReference type="ARBA" id="ARBA00022840"/>
    </source>
</evidence>
<dbReference type="Gene3D" id="3.40.50.300">
    <property type="entry name" value="P-loop containing nucleotide triphosphate hydrolases"/>
    <property type="match status" value="1"/>
</dbReference>
<gene>
    <name evidence="6" type="ORF">UY28_C0015G0017</name>
</gene>
<dbReference type="SUPFAM" id="SSF52540">
    <property type="entry name" value="P-loop containing nucleoside triphosphate hydrolases"/>
    <property type="match status" value="1"/>
</dbReference>
<dbReference type="Proteomes" id="UP000034694">
    <property type="component" value="Unassembled WGS sequence"/>
</dbReference>
<evidence type="ECO:0000256" key="2">
    <source>
        <dbReference type="ARBA" id="ARBA00022741"/>
    </source>
</evidence>
<comment type="similarity">
    <text evidence="1">Belongs to the GSP E family.</text>
</comment>
<dbReference type="Pfam" id="PF00437">
    <property type="entry name" value="T2SSE"/>
    <property type="match status" value="1"/>
</dbReference>
<dbReference type="InterPro" id="IPR027417">
    <property type="entry name" value="P-loop_NTPase"/>
</dbReference>
<dbReference type="Pfam" id="PF05157">
    <property type="entry name" value="MshEN"/>
    <property type="match status" value="1"/>
</dbReference>
<comment type="caution">
    <text evidence="6">The sequence shown here is derived from an EMBL/GenBank/DDBJ whole genome shotgun (WGS) entry which is preliminary data.</text>
</comment>
<proteinExistence type="inferred from homology"/>
<dbReference type="Gene3D" id="3.30.300.160">
    <property type="entry name" value="Type II secretion system, protein E, N-terminal domain"/>
    <property type="match status" value="1"/>
</dbReference>
<organism evidence="6 7">
    <name type="scientific">Candidatus Amesbacteria bacterium GW2011_GWB1_48_13</name>
    <dbReference type="NCBI Taxonomy" id="1618362"/>
    <lineage>
        <taxon>Bacteria</taxon>
        <taxon>Candidatus Amesiibacteriota</taxon>
    </lineage>
</organism>
<evidence type="ECO:0000256" key="1">
    <source>
        <dbReference type="ARBA" id="ARBA00006611"/>
    </source>
</evidence>
<dbReference type="AlphaFoldDB" id="A0A0G1UU75"/>
<dbReference type="EMBL" id="LCPK01000015">
    <property type="protein sequence ID" value="KKU97737.1"/>
    <property type="molecule type" value="Genomic_DNA"/>
</dbReference>
<feature type="domain" description="Bacterial type II secretion system protein E" evidence="4">
    <location>
        <begin position="145"/>
        <end position="533"/>
    </location>
</feature>
<dbReference type="Gene3D" id="3.30.450.90">
    <property type="match status" value="1"/>
</dbReference>
<keyword evidence="2" id="KW-0547">Nucleotide-binding</keyword>
<evidence type="ECO:0000259" key="5">
    <source>
        <dbReference type="Pfam" id="PF05157"/>
    </source>
</evidence>
<name>A0A0G1UU75_9BACT</name>
<accession>A0A0G1UU75</accession>
<dbReference type="SUPFAM" id="SSF160246">
    <property type="entry name" value="EspE N-terminal domain-like"/>
    <property type="match status" value="1"/>
</dbReference>
<evidence type="ECO:0000313" key="6">
    <source>
        <dbReference type="EMBL" id="KKU97737.1"/>
    </source>
</evidence>
<dbReference type="PANTHER" id="PTHR30258">
    <property type="entry name" value="TYPE II SECRETION SYSTEM PROTEIN GSPE-RELATED"/>
    <property type="match status" value="1"/>
</dbReference>
<keyword evidence="3" id="KW-0067">ATP-binding</keyword>
<sequence length="540" mass="60166">SFEAAKKYSASFGRALDETLIEKDLVSDEKLGSLLAGFYGLPFVSLSKTSVPEDVFHIIPERVARSQKAIAFARAADGIKIALADPSRSDILVQVAKKTGLKTLGYFATRRDIEATLHSYQKDLQQTLNNLLKEDIGRNPESVLDDPPVAELVDTVIDAASEENSSDIHIEPEETTSLIRFRLDGLLQDVARLPKYLHDRIITRIKVLSNLRTDEHLSAQDGKMRKKMEEENLDIRVSIIPIVEGEKSVMRLLSSRSRQYTLQGLGMNPPDLAKVENAYTKSYGMILSTGPTGSGKTTSIYSILKVLNTREKNITTIEDPVEYRIKGANQVQVNPKTNLTFAAGLRSILRQDPNIIFVGEIRDNETAAIAVNAALTGHLVLSTLHTNDAATAIPRLTDMQVEPFLVASTLSVVIAQRLVRQICPTCRQEAVVEYEQLIRDFPEEIIKKHFKNQKSVPVFRGRGCKLCRLSGYLGRLGLFEVLEVTPQIRKLIFERRDSDIITKAAIEEGMQTILDDGLTKVIAGRTTLEEVRRVTKAEFL</sequence>
<dbReference type="GO" id="GO:0016887">
    <property type="term" value="F:ATP hydrolysis activity"/>
    <property type="evidence" value="ECO:0007669"/>
    <property type="project" value="TreeGrafter"/>
</dbReference>
<feature type="non-terminal residue" evidence="6">
    <location>
        <position position="1"/>
    </location>
</feature>
<dbReference type="PANTHER" id="PTHR30258:SF3">
    <property type="entry name" value="SLL1921 PROTEIN"/>
    <property type="match status" value="1"/>
</dbReference>
<evidence type="ECO:0000259" key="4">
    <source>
        <dbReference type="Pfam" id="PF00437"/>
    </source>
</evidence>
<dbReference type="InterPro" id="IPR037257">
    <property type="entry name" value="T2SS_E_N_sf"/>
</dbReference>